<dbReference type="RefSeq" id="WP_157567865.1">
    <property type="nucleotide sequence ID" value="NZ_WQKZ01000004.1"/>
</dbReference>
<accession>A0A7K1TIB4</accession>
<sequence length="127" mass="14278">MKYLLLILCLLCAVGANAQASPSARVTPPYHYCALVVDDRRFSSPDRLQLDYGQSAPGAIADLEMTEMAQNIRASHSVIDVLNYLARHGWELFNVTTVQTQGRRSSLDNTTSYVDSETRYLLRRRTP</sequence>
<evidence type="ECO:0000313" key="3">
    <source>
        <dbReference type="Proteomes" id="UP000441336"/>
    </source>
</evidence>
<gene>
    <name evidence="2" type="ORF">GO988_17375</name>
</gene>
<dbReference type="EMBL" id="WQKZ01000004">
    <property type="protein sequence ID" value="MVN78103.1"/>
    <property type="molecule type" value="Genomic_DNA"/>
</dbReference>
<dbReference type="Proteomes" id="UP000441336">
    <property type="component" value="Unassembled WGS sequence"/>
</dbReference>
<feature type="signal peptide" evidence="1">
    <location>
        <begin position="1"/>
        <end position="18"/>
    </location>
</feature>
<name>A0A7K1TIB4_9BACT</name>
<feature type="chain" id="PRO_5029652113" description="DUF4177 domain-containing protein" evidence="1">
    <location>
        <begin position="19"/>
        <end position="127"/>
    </location>
</feature>
<keyword evidence="1" id="KW-0732">Signal</keyword>
<evidence type="ECO:0008006" key="4">
    <source>
        <dbReference type="Google" id="ProtNLM"/>
    </source>
</evidence>
<keyword evidence="3" id="KW-1185">Reference proteome</keyword>
<organism evidence="2 3">
    <name type="scientific">Hymenobacter ginkgonis</name>
    <dbReference type="NCBI Taxonomy" id="2682976"/>
    <lineage>
        <taxon>Bacteria</taxon>
        <taxon>Pseudomonadati</taxon>
        <taxon>Bacteroidota</taxon>
        <taxon>Cytophagia</taxon>
        <taxon>Cytophagales</taxon>
        <taxon>Hymenobacteraceae</taxon>
        <taxon>Hymenobacter</taxon>
    </lineage>
</organism>
<evidence type="ECO:0000256" key="1">
    <source>
        <dbReference type="SAM" id="SignalP"/>
    </source>
</evidence>
<protein>
    <recommendedName>
        <fullName evidence="4">DUF4177 domain-containing protein</fullName>
    </recommendedName>
</protein>
<comment type="caution">
    <text evidence="2">The sequence shown here is derived from an EMBL/GenBank/DDBJ whole genome shotgun (WGS) entry which is preliminary data.</text>
</comment>
<proteinExistence type="predicted"/>
<reference evidence="2 3" key="1">
    <citation type="submission" date="2019-12" db="EMBL/GenBank/DDBJ databases">
        <title>Hymenobacter sp. HMF4947 Genome sequencing and assembly.</title>
        <authorList>
            <person name="Kang H."/>
            <person name="Cha I."/>
            <person name="Kim H."/>
            <person name="Joh K."/>
        </authorList>
    </citation>
    <scope>NUCLEOTIDE SEQUENCE [LARGE SCALE GENOMIC DNA]</scope>
    <source>
        <strain evidence="2 3">HMF4947</strain>
    </source>
</reference>
<dbReference type="AlphaFoldDB" id="A0A7K1TIB4"/>
<evidence type="ECO:0000313" key="2">
    <source>
        <dbReference type="EMBL" id="MVN78103.1"/>
    </source>
</evidence>